<sequence>MNNAVRNGVQLEADQSNYMHQVLSKSPQAPNMKRVESSAMKQQDEVTKEMLGWVSGYRDPEVVRRKECMRCNRKQTKLFGVTSDEQQRQALL</sequence>
<comment type="caution">
    <text evidence="1">The sequence shown here is derived from an EMBL/GenBank/DDBJ whole genome shotgun (WGS) entry which is preliminary data.</text>
</comment>
<evidence type="ECO:0000313" key="2">
    <source>
        <dbReference type="Proteomes" id="UP001163321"/>
    </source>
</evidence>
<gene>
    <name evidence="1" type="ORF">PsorP6_003095</name>
</gene>
<proteinExistence type="predicted"/>
<reference evidence="1 2" key="1">
    <citation type="journal article" date="2022" name="bioRxiv">
        <title>The genome of the oomycete Peronosclerospora sorghi, a cosmopolitan pathogen of maize and sorghum, is inflated with dispersed pseudogenes.</title>
        <authorList>
            <person name="Fletcher K."/>
            <person name="Martin F."/>
            <person name="Isakeit T."/>
            <person name="Cavanaugh K."/>
            <person name="Magill C."/>
            <person name="Michelmore R."/>
        </authorList>
    </citation>
    <scope>NUCLEOTIDE SEQUENCE [LARGE SCALE GENOMIC DNA]</scope>
    <source>
        <strain evidence="1">P6</strain>
    </source>
</reference>
<dbReference type="Proteomes" id="UP001163321">
    <property type="component" value="Chromosome 8"/>
</dbReference>
<evidence type="ECO:0000313" key="1">
    <source>
        <dbReference type="EMBL" id="KAI9908621.1"/>
    </source>
</evidence>
<organism evidence="1 2">
    <name type="scientific">Peronosclerospora sorghi</name>
    <dbReference type="NCBI Taxonomy" id="230839"/>
    <lineage>
        <taxon>Eukaryota</taxon>
        <taxon>Sar</taxon>
        <taxon>Stramenopiles</taxon>
        <taxon>Oomycota</taxon>
        <taxon>Peronosporomycetes</taxon>
        <taxon>Peronosporales</taxon>
        <taxon>Peronosporaceae</taxon>
        <taxon>Peronosclerospora</taxon>
    </lineage>
</organism>
<dbReference type="EMBL" id="CM047587">
    <property type="protein sequence ID" value="KAI9908621.1"/>
    <property type="molecule type" value="Genomic_DNA"/>
</dbReference>
<keyword evidence="2" id="KW-1185">Reference proteome</keyword>
<name>A0ACC0VRA2_9STRA</name>
<accession>A0ACC0VRA2</accession>
<protein>
    <submittedName>
        <fullName evidence="1">Uncharacterized protein</fullName>
    </submittedName>
</protein>